<reference evidence="1 2" key="1">
    <citation type="journal article" date="2019" name="Commun. Biol.">
        <title>The bagworm genome reveals a unique fibroin gene that provides high tensile strength.</title>
        <authorList>
            <person name="Kono N."/>
            <person name="Nakamura H."/>
            <person name="Ohtoshi R."/>
            <person name="Tomita M."/>
            <person name="Numata K."/>
            <person name="Arakawa K."/>
        </authorList>
    </citation>
    <scope>NUCLEOTIDE SEQUENCE [LARGE SCALE GENOMIC DNA]</scope>
</reference>
<keyword evidence="2" id="KW-1185">Reference proteome</keyword>
<comment type="caution">
    <text evidence="1">The sequence shown here is derived from an EMBL/GenBank/DDBJ whole genome shotgun (WGS) entry which is preliminary data.</text>
</comment>
<gene>
    <name evidence="1" type="ORF">EVAR_6462_1</name>
</gene>
<organism evidence="1 2">
    <name type="scientific">Eumeta variegata</name>
    <name type="common">Bagworm moth</name>
    <name type="synonym">Eumeta japonica</name>
    <dbReference type="NCBI Taxonomy" id="151549"/>
    <lineage>
        <taxon>Eukaryota</taxon>
        <taxon>Metazoa</taxon>
        <taxon>Ecdysozoa</taxon>
        <taxon>Arthropoda</taxon>
        <taxon>Hexapoda</taxon>
        <taxon>Insecta</taxon>
        <taxon>Pterygota</taxon>
        <taxon>Neoptera</taxon>
        <taxon>Endopterygota</taxon>
        <taxon>Lepidoptera</taxon>
        <taxon>Glossata</taxon>
        <taxon>Ditrysia</taxon>
        <taxon>Tineoidea</taxon>
        <taxon>Psychidae</taxon>
        <taxon>Oiketicinae</taxon>
        <taxon>Eumeta</taxon>
    </lineage>
</organism>
<dbReference type="EMBL" id="BGZK01000013">
    <property type="protein sequence ID" value="GBP04212.1"/>
    <property type="molecule type" value="Genomic_DNA"/>
</dbReference>
<proteinExistence type="predicted"/>
<dbReference type="Proteomes" id="UP000299102">
    <property type="component" value="Unassembled WGS sequence"/>
</dbReference>
<evidence type="ECO:0000313" key="2">
    <source>
        <dbReference type="Proteomes" id="UP000299102"/>
    </source>
</evidence>
<sequence length="159" mass="17570">MRRNKLSAIGYKRRPIKFVDEAVSDFADITRAGRTGRLRNIDMESLLVIVFVSGRRAIARISNDTDLRNQNANRNRTIRPEAVGDAGGINTSKRRPDRCREIVPDQLRSTSSCELSAWTRTARPALALGQRGCAADASGVATSSYVRATCPLHTAHFSR</sequence>
<evidence type="ECO:0000313" key="1">
    <source>
        <dbReference type="EMBL" id="GBP04212.1"/>
    </source>
</evidence>
<name>A0A4C1SQ10_EUMVA</name>
<accession>A0A4C1SQ10</accession>
<dbReference type="AlphaFoldDB" id="A0A4C1SQ10"/>
<protein>
    <submittedName>
        <fullName evidence="1">Uncharacterized protein</fullName>
    </submittedName>
</protein>